<dbReference type="PANTHER" id="PTHR48006">
    <property type="entry name" value="LEUCINE-RICH REPEAT-CONTAINING PROTEIN DDB_G0281931-RELATED"/>
    <property type="match status" value="1"/>
</dbReference>
<comment type="subcellular location">
    <subcellularLocation>
        <location evidence="1">Membrane</location>
        <topology evidence="1">Single-pass type I membrane protein</topology>
    </subcellularLocation>
</comment>
<dbReference type="InterPro" id="IPR032675">
    <property type="entry name" value="LRR_dom_sf"/>
</dbReference>
<gene>
    <name evidence="2" type="ORF">PIB30_052707</name>
</gene>
<evidence type="ECO:0008006" key="4">
    <source>
        <dbReference type="Google" id="ProtNLM"/>
    </source>
</evidence>
<sequence length="371" mass="41785">MGDFLWRNQKSQMARALTIGNRLRSGHRNGRKLRRYPERAGHRNGPSFDGAGGHERICRSVNEMELLRRRRRCDSLKDRLRSSLFLSPDPLLNQDRRYNSDDRRRLNSVKDEGEALRDIAKTLGNEYLFPEVEEVCSSSSEEEEDQVSSCMDLKGNQTTVVICNCSYANSTLCHVTSLYHFFISHSIYNLVTKSVMLVRGLHRCVKRQSLPGQLPPQLVRLPYLQQIDLTSNLLNGTIPKEWGRMMNLTFIVVEFNQMSGNLPPELGNLSQLQRLQISSNNFTGELPSTLAKLTSLQIVVIQGSGFSGPIPSGISALENLIDLRISDLNGAENSPFPQIKNMSMKILILRSCNINGTLPTYLGSMTSLKTL</sequence>
<evidence type="ECO:0000313" key="2">
    <source>
        <dbReference type="EMBL" id="MED6209229.1"/>
    </source>
</evidence>
<comment type="caution">
    <text evidence="2">The sequence shown here is derived from an EMBL/GenBank/DDBJ whole genome shotgun (WGS) entry which is preliminary data.</text>
</comment>
<name>A0ABU6YGV3_9FABA</name>
<evidence type="ECO:0000256" key="1">
    <source>
        <dbReference type="ARBA" id="ARBA00004479"/>
    </source>
</evidence>
<evidence type="ECO:0000313" key="3">
    <source>
        <dbReference type="Proteomes" id="UP001341840"/>
    </source>
</evidence>
<keyword evidence="3" id="KW-1185">Reference proteome</keyword>
<dbReference type="InterPro" id="IPR001611">
    <property type="entry name" value="Leu-rich_rpt"/>
</dbReference>
<dbReference type="Pfam" id="PF00560">
    <property type="entry name" value="LRR_1"/>
    <property type="match status" value="1"/>
</dbReference>
<dbReference type="Gene3D" id="3.80.10.10">
    <property type="entry name" value="Ribonuclease Inhibitor"/>
    <property type="match status" value="2"/>
</dbReference>
<dbReference type="Proteomes" id="UP001341840">
    <property type="component" value="Unassembled WGS sequence"/>
</dbReference>
<reference evidence="2 3" key="1">
    <citation type="journal article" date="2023" name="Plants (Basel)">
        <title>Bridging the Gap: Combining Genomics and Transcriptomics Approaches to Understand Stylosanthes scabra, an Orphan Legume from the Brazilian Caatinga.</title>
        <authorList>
            <person name="Ferreira-Neto J.R.C."/>
            <person name="da Silva M.D."/>
            <person name="Binneck E."/>
            <person name="de Melo N.F."/>
            <person name="da Silva R.H."/>
            <person name="de Melo A.L.T.M."/>
            <person name="Pandolfi V."/>
            <person name="Bustamante F.O."/>
            <person name="Brasileiro-Vidal A.C."/>
            <person name="Benko-Iseppon A.M."/>
        </authorList>
    </citation>
    <scope>NUCLEOTIDE SEQUENCE [LARGE SCALE GENOMIC DNA]</scope>
    <source>
        <tissue evidence="2">Leaves</tissue>
    </source>
</reference>
<protein>
    <recommendedName>
        <fullName evidence="4">LRR receptor-like serine/threonine-protein kinase</fullName>
    </recommendedName>
</protein>
<dbReference type="EMBL" id="JASCZI010242040">
    <property type="protein sequence ID" value="MED6209229.1"/>
    <property type="molecule type" value="Genomic_DNA"/>
</dbReference>
<organism evidence="2 3">
    <name type="scientific">Stylosanthes scabra</name>
    <dbReference type="NCBI Taxonomy" id="79078"/>
    <lineage>
        <taxon>Eukaryota</taxon>
        <taxon>Viridiplantae</taxon>
        <taxon>Streptophyta</taxon>
        <taxon>Embryophyta</taxon>
        <taxon>Tracheophyta</taxon>
        <taxon>Spermatophyta</taxon>
        <taxon>Magnoliopsida</taxon>
        <taxon>eudicotyledons</taxon>
        <taxon>Gunneridae</taxon>
        <taxon>Pentapetalae</taxon>
        <taxon>rosids</taxon>
        <taxon>fabids</taxon>
        <taxon>Fabales</taxon>
        <taxon>Fabaceae</taxon>
        <taxon>Papilionoideae</taxon>
        <taxon>50 kb inversion clade</taxon>
        <taxon>dalbergioids sensu lato</taxon>
        <taxon>Dalbergieae</taxon>
        <taxon>Pterocarpus clade</taxon>
        <taxon>Stylosanthes</taxon>
    </lineage>
</organism>
<dbReference type="InterPro" id="IPR051824">
    <property type="entry name" value="LRR_Rcpt-Like_S/T_Kinase"/>
</dbReference>
<dbReference type="SUPFAM" id="SSF52058">
    <property type="entry name" value="L domain-like"/>
    <property type="match status" value="1"/>
</dbReference>
<proteinExistence type="predicted"/>
<accession>A0ABU6YGV3</accession>
<dbReference type="PANTHER" id="PTHR48006:SF52">
    <property type="entry name" value="PROTEIN KINASE DOMAIN-CONTAINING PROTEIN"/>
    <property type="match status" value="1"/>
</dbReference>